<feature type="transmembrane region" description="Helical" evidence="1">
    <location>
        <begin position="58"/>
        <end position="75"/>
    </location>
</feature>
<organism evidence="2 3">
    <name type="scientific">Pedobacter petrophilus</name>
    <dbReference type="NCBI Taxonomy" id="1908241"/>
    <lineage>
        <taxon>Bacteria</taxon>
        <taxon>Pseudomonadati</taxon>
        <taxon>Bacteroidota</taxon>
        <taxon>Sphingobacteriia</taxon>
        <taxon>Sphingobacteriales</taxon>
        <taxon>Sphingobacteriaceae</taxon>
        <taxon>Pedobacter</taxon>
    </lineage>
</organism>
<keyword evidence="1" id="KW-0472">Membrane</keyword>
<reference evidence="2 3" key="1">
    <citation type="submission" date="2019-11" db="EMBL/GenBank/DDBJ databases">
        <title>Pedobacter petrophilus genome.</title>
        <authorList>
            <person name="Feldbauer M.J."/>
            <person name="Newman J.D."/>
        </authorList>
    </citation>
    <scope>NUCLEOTIDE SEQUENCE [LARGE SCALE GENOMIC DNA]</scope>
    <source>
        <strain evidence="2 3">LMG 29686</strain>
    </source>
</reference>
<keyword evidence="1" id="KW-1133">Transmembrane helix</keyword>
<protein>
    <submittedName>
        <fullName evidence="2">DUF3307 domain-containing protein</fullName>
    </submittedName>
</protein>
<comment type="caution">
    <text evidence="2">The sequence shown here is derived from an EMBL/GenBank/DDBJ whole genome shotgun (WGS) entry which is preliminary data.</text>
</comment>
<dbReference type="RefSeq" id="WP_154280110.1">
    <property type="nucleotide sequence ID" value="NZ_JBHUJQ010000001.1"/>
</dbReference>
<feature type="transmembrane region" description="Helical" evidence="1">
    <location>
        <begin position="123"/>
        <end position="148"/>
    </location>
</feature>
<gene>
    <name evidence="2" type="ORF">GJU39_07300</name>
</gene>
<dbReference type="Pfam" id="PF11750">
    <property type="entry name" value="DUF3307"/>
    <property type="match status" value="1"/>
</dbReference>
<evidence type="ECO:0000256" key="1">
    <source>
        <dbReference type="SAM" id="Phobius"/>
    </source>
</evidence>
<dbReference type="Proteomes" id="UP000487757">
    <property type="component" value="Unassembled WGS sequence"/>
</dbReference>
<feature type="transmembrane region" description="Helical" evidence="1">
    <location>
        <begin position="212"/>
        <end position="234"/>
    </location>
</feature>
<feature type="transmembrane region" description="Helical" evidence="1">
    <location>
        <begin position="87"/>
        <end position="108"/>
    </location>
</feature>
<dbReference type="OrthoDB" id="8536716at2"/>
<dbReference type="InterPro" id="IPR021737">
    <property type="entry name" value="Phage_phiKZ_Orf197"/>
</dbReference>
<evidence type="ECO:0000313" key="3">
    <source>
        <dbReference type="Proteomes" id="UP000487757"/>
    </source>
</evidence>
<feature type="transmembrane region" description="Helical" evidence="1">
    <location>
        <begin position="36"/>
        <end position="52"/>
    </location>
</feature>
<keyword evidence="3" id="KW-1185">Reference proteome</keyword>
<sequence>MDIILIKLVIAHLIGDFFLQPGSWVKDKETKKLKSGKLYLHVLVHVALIFLVFLDFGIWKVALSIGIIHLGIDALKSVFQTKKNARILFFADQVLHFGSMIWIWHIFYNGYLDSSYLNETKTWILISGVLFLTMPTSIMMKVIIAKWLPESNDESPKSLQNAGKYIGILERVLIFVFILTNHFEAVGFLLGAKSIFRFGDLKEAHDLKLTEYVLIGTLLSFGIAIVVSLLTAGITGNKL</sequence>
<dbReference type="EMBL" id="WKKH01000008">
    <property type="protein sequence ID" value="MRX75892.1"/>
    <property type="molecule type" value="Genomic_DNA"/>
</dbReference>
<accession>A0A7K0FX01</accession>
<evidence type="ECO:0000313" key="2">
    <source>
        <dbReference type="EMBL" id="MRX75892.1"/>
    </source>
</evidence>
<proteinExistence type="predicted"/>
<keyword evidence="1" id="KW-0812">Transmembrane</keyword>
<name>A0A7K0FX01_9SPHI</name>
<feature type="transmembrane region" description="Helical" evidence="1">
    <location>
        <begin position="168"/>
        <end position="192"/>
    </location>
</feature>
<dbReference type="AlphaFoldDB" id="A0A7K0FX01"/>